<dbReference type="SUPFAM" id="SSF57756">
    <property type="entry name" value="Retrovirus zinc finger-like domains"/>
    <property type="match status" value="1"/>
</dbReference>
<dbReference type="Gene3D" id="4.10.60.10">
    <property type="entry name" value="Zinc finger, CCHC-type"/>
    <property type="match status" value="1"/>
</dbReference>
<name>A0A9J5W893_SOLCO</name>
<dbReference type="Proteomes" id="UP000824120">
    <property type="component" value="Chromosome 12"/>
</dbReference>
<keyword evidence="1" id="KW-0479">Metal-binding</keyword>
<dbReference type="PROSITE" id="PS50158">
    <property type="entry name" value="ZF_CCHC"/>
    <property type="match status" value="1"/>
</dbReference>
<dbReference type="AlphaFoldDB" id="A0A9J5W893"/>
<keyword evidence="1" id="KW-0863">Zinc-finger</keyword>
<feature type="non-terminal residue" evidence="3">
    <location>
        <position position="151"/>
    </location>
</feature>
<dbReference type="OrthoDB" id="1434682at2759"/>
<sequence length="151" mass="17187">MEDPNNGVTAEERFNLCLLKESTSIDIRFRQGKEDKGDEASGLFVIGCTSQQRMRKLKYRSKSRVNKKNAECWDCHNKGHFERDCPMSKSKEKANALSVIQLSLAPNELCEVSTSIEETAKDLWERLEGLYQDRCFEGEKDDEASGLFVIG</sequence>
<organism evidence="3 4">
    <name type="scientific">Solanum commersonii</name>
    <name type="common">Commerson's wild potato</name>
    <name type="synonym">Commerson's nightshade</name>
    <dbReference type="NCBI Taxonomy" id="4109"/>
    <lineage>
        <taxon>Eukaryota</taxon>
        <taxon>Viridiplantae</taxon>
        <taxon>Streptophyta</taxon>
        <taxon>Embryophyta</taxon>
        <taxon>Tracheophyta</taxon>
        <taxon>Spermatophyta</taxon>
        <taxon>Magnoliopsida</taxon>
        <taxon>eudicotyledons</taxon>
        <taxon>Gunneridae</taxon>
        <taxon>Pentapetalae</taxon>
        <taxon>asterids</taxon>
        <taxon>lamiids</taxon>
        <taxon>Solanales</taxon>
        <taxon>Solanaceae</taxon>
        <taxon>Solanoideae</taxon>
        <taxon>Solaneae</taxon>
        <taxon>Solanum</taxon>
    </lineage>
</organism>
<evidence type="ECO:0000259" key="2">
    <source>
        <dbReference type="PROSITE" id="PS50158"/>
    </source>
</evidence>
<dbReference type="GO" id="GO:0008270">
    <property type="term" value="F:zinc ion binding"/>
    <property type="evidence" value="ECO:0007669"/>
    <property type="project" value="UniProtKB-KW"/>
</dbReference>
<keyword evidence="1" id="KW-0862">Zinc</keyword>
<evidence type="ECO:0000256" key="1">
    <source>
        <dbReference type="PROSITE-ProRule" id="PRU00047"/>
    </source>
</evidence>
<comment type="caution">
    <text evidence="3">The sequence shown here is derived from an EMBL/GenBank/DDBJ whole genome shotgun (WGS) entry which is preliminary data.</text>
</comment>
<dbReference type="GO" id="GO:0003676">
    <property type="term" value="F:nucleic acid binding"/>
    <property type="evidence" value="ECO:0007669"/>
    <property type="project" value="InterPro"/>
</dbReference>
<keyword evidence="4" id="KW-1185">Reference proteome</keyword>
<proteinExistence type="predicted"/>
<dbReference type="InterPro" id="IPR036875">
    <property type="entry name" value="Znf_CCHC_sf"/>
</dbReference>
<evidence type="ECO:0000313" key="3">
    <source>
        <dbReference type="EMBL" id="KAG5571745.1"/>
    </source>
</evidence>
<reference evidence="3 4" key="1">
    <citation type="submission" date="2020-09" db="EMBL/GenBank/DDBJ databases">
        <title>De no assembly of potato wild relative species, Solanum commersonii.</title>
        <authorList>
            <person name="Cho K."/>
        </authorList>
    </citation>
    <scope>NUCLEOTIDE SEQUENCE [LARGE SCALE GENOMIC DNA]</scope>
    <source>
        <strain evidence="3">LZ3.2</strain>
        <tissue evidence="3">Leaf</tissue>
    </source>
</reference>
<evidence type="ECO:0000313" key="4">
    <source>
        <dbReference type="Proteomes" id="UP000824120"/>
    </source>
</evidence>
<dbReference type="EMBL" id="JACXVP010000012">
    <property type="protein sequence ID" value="KAG5571745.1"/>
    <property type="molecule type" value="Genomic_DNA"/>
</dbReference>
<dbReference type="InterPro" id="IPR001878">
    <property type="entry name" value="Znf_CCHC"/>
</dbReference>
<protein>
    <recommendedName>
        <fullName evidence="2">CCHC-type domain-containing protein</fullName>
    </recommendedName>
</protein>
<feature type="domain" description="CCHC-type" evidence="2">
    <location>
        <begin position="72"/>
        <end position="86"/>
    </location>
</feature>
<gene>
    <name evidence="3" type="ORF">H5410_061511</name>
</gene>
<accession>A0A9J5W893</accession>